<proteinExistence type="predicted"/>
<sequence>MKTAAAILLVAALILVAIHSTVNVQISGDIMELTARAAMVVPSAAMLIARLHKEIHAPPSPRCRDGHNRLHTCCSDDWFGCGGTTVPEEERRKKMENE</sequence>
<name>Q6ZAC5_ORYSJ</name>
<reference evidence="5" key="4">
    <citation type="journal article" date="2008" name="Nucleic Acids Res.">
        <title>The rice annotation project database (RAP-DB): 2008 update.</title>
        <authorList>
            <consortium name="The rice annotation project (RAP)"/>
        </authorList>
    </citation>
    <scope>GENOME REANNOTATION</scope>
    <source>
        <strain evidence="5">cv. Nipponbare</strain>
    </source>
</reference>
<evidence type="ECO:0000313" key="5">
    <source>
        <dbReference type="Proteomes" id="UP000000763"/>
    </source>
</evidence>
<feature type="chain" id="PRO_5010142944" description="VAN3-binding protein-like auxin canalisation domain-containing protein" evidence="1">
    <location>
        <begin position="21"/>
        <end position="98"/>
    </location>
</feature>
<reference evidence="3" key="1">
    <citation type="submission" date="2001-12" db="EMBL/GenBank/DDBJ databases">
        <title>Oryza sativa nipponbare(GA3) genomic DNA, chromosome 8, PAC clone:P0409A07.</title>
        <authorList>
            <person name="Sasaki T."/>
            <person name="Matsumoto T."/>
            <person name="Yamamoto K."/>
        </authorList>
    </citation>
    <scope>NUCLEOTIDE SEQUENCE</scope>
</reference>
<dbReference type="InterPro" id="IPR008546">
    <property type="entry name" value="VAN3-bd-like_auxin_canal"/>
</dbReference>
<keyword evidence="1" id="KW-0732">Signal</keyword>
<dbReference type="EMBL" id="AP004665">
    <property type="protein sequence ID" value="BAD09821.1"/>
    <property type="molecule type" value="Genomic_DNA"/>
</dbReference>
<evidence type="ECO:0000313" key="3">
    <source>
        <dbReference type="EMBL" id="BAD09438.1"/>
    </source>
</evidence>
<accession>Q6ZAC5</accession>
<evidence type="ECO:0000313" key="4">
    <source>
        <dbReference type="EMBL" id="BAD09821.1"/>
    </source>
</evidence>
<dbReference type="EMBL" id="AP004558">
    <property type="protein sequence ID" value="BAD09438.1"/>
    <property type="molecule type" value="Genomic_DNA"/>
</dbReference>
<feature type="signal peptide" evidence="1">
    <location>
        <begin position="1"/>
        <end position="20"/>
    </location>
</feature>
<organism evidence="4 5">
    <name type="scientific">Oryza sativa subsp. japonica</name>
    <name type="common">Rice</name>
    <dbReference type="NCBI Taxonomy" id="39947"/>
    <lineage>
        <taxon>Eukaryota</taxon>
        <taxon>Viridiplantae</taxon>
        <taxon>Streptophyta</taxon>
        <taxon>Embryophyta</taxon>
        <taxon>Tracheophyta</taxon>
        <taxon>Spermatophyta</taxon>
        <taxon>Magnoliopsida</taxon>
        <taxon>Liliopsida</taxon>
        <taxon>Poales</taxon>
        <taxon>Poaceae</taxon>
        <taxon>BOP clade</taxon>
        <taxon>Oryzoideae</taxon>
        <taxon>Oryzeae</taxon>
        <taxon>Oryzinae</taxon>
        <taxon>Oryza</taxon>
        <taxon>Oryza sativa</taxon>
    </lineage>
</organism>
<evidence type="ECO:0000256" key="1">
    <source>
        <dbReference type="SAM" id="SignalP"/>
    </source>
</evidence>
<evidence type="ECO:0000259" key="2">
    <source>
        <dbReference type="Pfam" id="PF05703"/>
    </source>
</evidence>
<dbReference type="Proteomes" id="UP000000763">
    <property type="component" value="Chromosome 8"/>
</dbReference>
<feature type="domain" description="VAN3-binding protein-like auxin canalisation" evidence="2">
    <location>
        <begin position="14"/>
        <end position="56"/>
    </location>
</feature>
<protein>
    <recommendedName>
        <fullName evidence="2">VAN3-binding protein-like auxin canalisation domain-containing protein</fullName>
    </recommendedName>
</protein>
<reference evidence="5" key="3">
    <citation type="journal article" date="2005" name="Nature">
        <title>The map-based sequence of the rice genome.</title>
        <authorList>
            <consortium name="International rice genome sequencing project (IRGSP)"/>
            <person name="Matsumoto T."/>
            <person name="Wu J."/>
            <person name="Kanamori H."/>
            <person name="Katayose Y."/>
            <person name="Fujisawa M."/>
            <person name="Namiki N."/>
            <person name="Mizuno H."/>
            <person name="Yamamoto K."/>
            <person name="Antonio B.A."/>
            <person name="Baba T."/>
            <person name="Sakata K."/>
            <person name="Nagamura Y."/>
            <person name="Aoki H."/>
            <person name="Arikawa K."/>
            <person name="Arita K."/>
            <person name="Bito T."/>
            <person name="Chiden Y."/>
            <person name="Fujitsuka N."/>
            <person name="Fukunaka R."/>
            <person name="Hamada M."/>
            <person name="Harada C."/>
            <person name="Hayashi A."/>
            <person name="Hijishita S."/>
            <person name="Honda M."/>
            <person name="Hosokawa S."/>
            <person name="Ichikawa Y."/>
            <person name="Idonuma A."/>
            <person name="Iijima M."/>
            <person name="Ikeda M."/>
            <person name="Ikeno M."/>
            <person name="Ito K."/>
            <person name="Ito S."/>
            <person name="Ito T."/>
            <person name="Ito Y."/>
            <person name="Ito Y."/>
            <person name="Iwabuchi A."/>
            <person name="Kamiya K."/>
            <person name="Karasawa W."/>
            <person name="Kurita K."/>
            <person name="Katagiri S."/>
            <person name="Kikuta A."/>
            <person name="Kobayashi H."/>
            <person name="Kobayashi N."/>
            <person name="Machita K."/>
            <person name="Maehara T."/>
            <person name="Masukawa M."/>
            <person name="Mizubayashi T."/>
            <person name="Mukai Y."/>
            <person name="Nagasaki H."/>
            <person name="Nagata Y."/>
            <person name="Naito S."/>
            <person name="Nakashima M."/>
            <person name="Nakama Y."/>
            <person name="Nakamichi Y."/>
            <person name="Nakamura M."/>
            <person name="Meguro A."/>
            <person name="Negishi M."/>
            <person name="Ohta I."/>
            <person name="Ohta T."/>
            <person name="Okamoto M."/>
            <person name="Ono N."/>
            <person name="Saji S."/>
            <person name="Sakaguchi M."/>
            <person name="Sakai K."/>
            <person name="Shibata M."/>
            <person name="Shimokawa T."/>
            <person name="Song J."/>
            <person name="Takazaki Y."/>
            <person name="Terasawa K."/>
            <person name="Tsugane M."/>
            <person name="Tsuji K."/>
            <person name="Ueda S."/>
            <person name="Waki K."/>
            <person name="Yamagata H."/>
            <person name="Yamamoto M."/>
            <person name="Yamamoto S."/>
            <person name="Yamane H."/>
            <person name="Yoshiki S."/>
            <person name="Yoshihara R."/>
            <person name="Yukawa K."/>
            <person name="Zhong H."/>
            <person name="Yano M."/>
            <person name="Yuan Q."/>
            <person name="Ouyang S."/>
            <person name="Liu J."/>
            <person name="Jones K.M."/>
            <person name="Gansberger K."/>
            <person name="Moffat K."/>
            <person name="Hill J."/>
            <person name="Bera J."/>
            <person name="Fadrosh D."/>
            <person name="Jin S."/>
            <person name="Johri S."/>
            <person name="Kim M."/>
            <person name="Overton L."/>
            <person name="Reardon M."/>
            <person name="Tsitrin T."/>
            <person name="Vuong H."/>
            <person name="Weaver B."/>
            <person name="Ciecko A."/>
            <person name="Tallon L."/>
            <person name="Jackson J."/>
            <person name="Pai G."/>
            <person name="Aken S.V."/>
            <person name="Utterback T."/>
            <person name="Reidmuller S."/>
            <person name="Feldblyum T."/>
            <person name="Hsiao J."/>
            <person name="Zismann V."/>
            <person name="Iobst S."/>
            <person name="de Vazeille A.R."/>
            <person name="Buell C.R."/>
            <person name="Ying K."/>
            <person name="Li Y."/>
            <person name="Lu T."/>
            <person name="Huang Y."/>
            <person name="Zhao Q."/>
            <person name="Feng Q."/>
            <person name="Zhang L."/>
            <person name="Zhu J."/>
            <person name="Weng Q."/>
            <person name="Mu J."/>
            <person name="Lu Y."/>
            <person name="Fan D."/>
            <person name="Liu Y."/>
            <person name="Guan J."/>
            <person name="Zhang Y."/>
            <person name="Yu S."/>
            <person name="Liu X."/>
            <person name="Zhang Y."/>
            <person name="Hong G."/>
            <person name="Han B."/>
            <person name="Choisne N."/>
            <person name="Demange N."/>
            <person name="Orjeda G."/>
            <person name="Samain S."/>
            <person name="Cattolico L."/>
            <person name="Pelletier E."/>
            <person name="Couloux A."/>
            <person name="Segurens B."/>
            <person name="Wincker P."/>
            <person name="D'Hont A."/>
            <person name="Scarpelli C."/>
            <person name="Weissenbach J."/>
            <person name="Salanoubat M."/>
            <person name="Quetier F."/>
            <person name="Yu Y."/>
            <person name="Kim H.R."/>
            <person name="Rambo T."/>
            <person name="Currie J."/>
            <person name="Collura K."/>
            <person name="Luo M."/>
            <person name="Yang T."/>
            <person name="Ammiraju J.S.S."/>
            <person name="Engler F."/>
            <person name="Soderlund C."/>
            <person name="Wing R.A."/>
            <person name="Palmer L.E."/>
            <person name="de la Bastide M."/>
            <person name="Spiegel L."/>
            <person name="Nascimento L."/>
            <person name="Zutavern T."/>
            <person name="O'Shaughnessy A."/>
            <person name="Dike S."/>
            <person name="Dedhia N."/>
            <person name="Preston R."/>
            <person name="Balija V."/>
            <person name="McCombie W.R."/>
            <person name="Chow T."/>
            <person name="Chen H."/>
            <person name="Chung M."/>
            <person name="Chen C."/>
            <person name="Shaw J."/>
            <person name="Wu H."/>
            <person name="Hsiao K."/>
            <person name="Chao Y."/>
            <person name="Chu M."/>
            <person name="Cheng C."/>
            <person name="Hour A."/>
            <person name="Lee P."/>
            <person name="Lin S."/>
            <person name="Lin Y."/>
            <person name="Liou J."/>
            <person name="Liu S."/>
            <person name="Hsing Y."/>
            <person name="Raghuvanshi S."/>
            <person name="Mohanty A."/>
            <person name="Bharti A.K."/>
            <person name="Gaur A."/>
            <person name="Gupta V."/>
            <person name="Kumar D."/>
            <person name="Ravi V."/>
            <person name="Vij S."/>
            <person name="Kapur A."/>
            <person name="Khurana P."/>
            <person name="Khurana P."/>
            <person name="Khurana J.P."/>
            <person name="Tyagi A.K."/>
            <person name="Gaikwad K."/>
            <person name="Singh A."/>
            <person name="Dalal V."/>
            <person name="Srivastava S."/>
            <person name="Dixit A."/>
            <person name="Pal A.K."/>
            <person name="Ghazi I.A."/>
            <person name="Yadav M."/>
            <person name="Pandit A."/>
            <person name="Bhargava A."/>
            <person name="Sureshbabu K."/>
            <person name="Batra K."/>
            <person name="Sharma T.R."/>
            <person name="Mohapatra T."/>
            <person name="Singh N.K."/>
            <person name="Messing J."/>
            <person name="Nelson A.B."/>
            <person name="Fuks G."/>
            <person name="Kavchok S."/>
            <person name="Keizer G."/>
            <person name="Linton E."/>
            <person name="Llaca V."/>
            <person name="Song R."/>
            <person name="Tanyolac B."/>
            <person name="Young S."/>
            <person name="Ho-Il K."/>
            <person name="Hahn J.H."/>
            <person name="Sangsakoo G."/>
            <person name="Vanavichit A."/>
            <person name="de Mattos Luiz.A.T."/>
            <person name="Zimmer P.D."/>
            <person name="Malone G."/>
            <person name="Dellagostin O."/>
            <person name="de Oliveira A.C."/>
            <person name="Bevan M."/>
            <person name="Bancroft I."/>
            <person name="Minx P."/>
            <person name="Cordum H."/>
            <person name="Wilson R."/>
            <person name="Cheng Z."/>
            <person name="Jin W."/>
            <person name="Jiang J."/>
            <person name="Leong S.A."/>
            <person name="Iwama H."/>
            <person name="Gojobori T."/>
            <person name="Itoh T."/>
            <person name="Niimura Y."/>
            <person name="Fujii Y."/>
            <person name="Habara T."/>
            <person name="Sakai H."/>
            <person name="Sato Y."/>
            <person name="Wilson G."/>
            <person name="Kumar K."/>
            <person name="McCouch S."/>
            <person name="Juretic N."/>
            <person name="Hoen D."/>
            <person name="Wright S."/>
            <person name="Bruskiewich R."/>
            <person name="Bureau T."/>
            <person name="Miyao A."/>
            <person name="Hirochika H."/>
            <person name="Nishikawa T."/>
            <person name="Kadowaki K."/>
            <person name="Sugiura M."/>
            <person name="Burr B."/>
            <person name="Sasaki T."/>
        </authorList>
    </citation>
    <scope>NUCLEOTIDE SEQUENCE [LARGE SCALE GENOMIC DNA]</scope>
    <source>
        <strain evidence="5">cv. Nipponbare</strain>
    </source>
</reference>
<dbReference type="AlphaFoldDB" id="Q6ZAC5"/>
<dbReference type="Pfam" id="PF05703">
    <property type="entry name" value="Auxin_canalis"/>
    <property type="match status" value="1"/>
</dbReference>
<reference evidence="4" key="2">
    <citation type="submission" date="2002-01" db="EMBL/GenBank/DDBJ databases">
        <title>Oryza sativa nipponbare(GA3) genomic DNA, chromosome 8, PAC clone:P0429B05.</title>
        <authorList>
            <person name="Sasaki T."/>
            <person name="Matsumoto T."/>
            <person name="Yamamoto K."/>
        </authorList>
    </citation>
    <scope>NUCLEOTIDE SEQUENCE</scope>
</reference>
<gene>
    <name evidence="3" type="ORF">P0409A07.9</name>
    <name evidence="4" type="ORF">P0429B05.30</name>
</gene>